<dbReference type="SMART" id="SM00112">
    <property type="entry name" value="CA"/>
    <property type="match status" value="1"/>
</dbReference>
<keyword evidence="2" id="KW-0732">Signal</keyword>
<sequence>MLLGAPAIAQTTVSAGFENGVIGEYRNAAHQPTRLNTFATLGITGAVISDTTDDGRFGGSQGNDYSVTVTFQFSNGSTSTFNAAVNWRDTQGSTVHGIGLTVSGGVDDGTSYVAASGLQKTYLLQFVSSTRAYADTASGDKGDVISGNAATTGLFDELNTYATSKPASINPAGLTSIITASPGSILANGTSTSTVTVQLKDVNGNNLSAGGNTVTLSTNAGSLSGVIDNGNGTYTATLTSSTSIETATITGVVDGSSIVDTASVDFVSNSSISGTVRNGGGNGLSGRTVRLLNNSGQVLQTVTTGSGGAYTFSNVAPGTYKIEFESSGNYKAKARSAVGNNNSHFVTSISVADASTDLTGVDAVVIDPAGVVYDTVTRQPVAGAVVTFNYNGSLVPNSSLDQTLGGPNTQTTSADGQYSFVLNSSASDGVYTLNVTEPSGYTFQSLAIPVSSGPFNPGLGGGIVAIQPQATAPTGSDDTTYYLDFSFVVGASPATTSNGVINNHIPLDPTPSVSVTNTTDASEPSTNGVFTVNLSTASATDTVVGYSVAGTATAGTDYTALSGAVTISANTTSATISVPVIDDSLVEGGETVIITLTGVTSGTASLSSTAADLTATNTISDDDTGLNAAPVFTNQNAGSGTSYSFDYAEGSSAGDVLGQVSASDAEGDALTFSITGGDPNSWYAINGSTGEITLTAAGAASLANDYEQTSNTQTLTVTVSDGTNSTTVQVALNETDVNDSAPVFTNQNAGSGTSYSFDYAEGSSAG</sequence>
<dbReference type="SMART" id="SM00634">
    <property type="entry name" value="BID_1"/>
    <property type="match status" value="1"/>
</dbReference>
<dbReference type="InterPro" id="IPR015217">
    <property type="entry name" value="Invasin_dom_3"/>
</dbReference>
<dbReference type="EMBL" id="JAZDQV010000007">
    <property type="protein sequence ID" value="MEE1877655.1"/>
    <property type="molecule type" value="Genomic_DNA"/>
</dbReference>
<proteinExistence type="inferred from homology"/>
<dbReference type="Gene3D" id="2.60.40.2030">
    <property type="match status" value="1"/>
</dbReference>
<evidence type="ECO:0000256" key="1">
    <source>
        <dbReference type="ARBA" id="ARBA00010116"/>
    </source>
</evidence>
<dbReference type="Gene3D" id="2.60.40.10">
    <property type="entry name" value="Immunoglobulins"/>
    <property type="match status" value="2"/>
</dbReference>
<evidence type="ECO:0000313" key="9">
    <source>
        <dbReference type="Proteomes" id="UP001343492"/>
    </source>
</evidence>
<keyword evidence="9" id="KW-1185">Reference proteome</keyword>
<dbReference type="CDD" id="cd11304">
    <property type="entry name" value="Cadherin_repeat"/>
    <property type="match status" value="1"/>
</dbReference>
<evidence type="ECO:0000259" key="6">
    <source>
        <dbReference type="PROSITE" id="PS50268"/>
    </source>
</evidence>
<dbReference type="Gene3D" id="2.60.40.60">
    <property type="entry name" value="Cadherins"/>
    <property type="match status" value="1"/>
</dbReference>
<comment type="similarity">
    <text evidence="1">Belongs to the intimin/invasin family.</text>
</comment>
<dbReference type="Pfam" id="PF13620">
    <property type="entry name" value="CarboxypepD_reg"/>
    <property type="match status" value="1"/>
</dbReference>
<evidence type="ECO:0000256" key="3">
    <source>
        <dbReference type="ARBA" id="ARBA00022737"/>
    </source>
</evidence>
<dbReference type="Proteomes" id="UP001343492">
    <property type="component" value="Unassembled WGS sequence"/>
</dbReference>
<dbReference type="InterPro" id="IPR003644">
    <property type="entry name" value="Calx_beta"/>
</dbReference>
<name>A0ABU7GEY7_9SPHN</name>
<gene>
    <name evidence="8" type="ORF">VRS74_08170</name>
</gene>
<comment type="caution">
    <text evidence="8">The sequence shown here is derived from an EMBL/GenBank/DDBJ whole genome shotgun (WGS) entry which is preliminary data.</text>
</comment>
<dbReference type="InterPro" id="IPR008964">
    <property type="entry name" value="Invasin/intimin_cell_adhesion"/>
</dbReference>
<keyword evidence="4" id="KW-0106">Calcium</keyword>
<dbReference type="InterPro" id="IPR015919">
    <property type="entry name" value="Cadherin-like_sf"/>
</dbReference>
<evidence type="ECO:0000259" key="7">
    <source>
        <dbReference type="PROSITE" id="PS51127"/>
    </source>
</evidence>
<dbReference type="InterPro" id="IPR003344">
    <property type="entry name" value="Big_1_dom"/>
</dbReference>
<dbReference type="InterPro" id="IPR038081">
    <property type="entry name" value="CalX-like_sf"/>
</dbReference>
<dbReference type="Pfam" id="PF03160">
    <property type="entry name" value="Calx-beta"/>
    <property type="match status" value="1"/>
</dbReference>
<dbReference type="PANTHER" id="PTHR11878:SF65">
    <property type="entry name" value="NA_CA-EXCHANGE PROTEIN, ISOFORM G"/>
    <property type="match status" value="1"/>
</dbReference>
<dbReference type="SUPFAM" id="SSF49373">
    <property type="entry name" value="Invasin/intimin cell-adhesion fragments"/>
    <property type="match status" value="1"/>
</dbReference>
<dbReference type="PROSITE" id="PS51127">
    <property type="entry name" value="BIG1"/>
    <property type="match status" value="1"/>
</dbReference>
<dbReference type="SUPFAM" id="SSF49464">
    <property type="entry name" value="Carboxypeptidase regulatory domain-like"/>
    <property type="match status" value="1"/>
</dbReference>
<keyword evidence="5" id="KW-0406">Ion transport</keyword>
<dbReference type="SUPFAM" id="SSF49478">
    <property type="entry name" value="Cna protein B-type domain"/>
    <property type="match status" value="1"/>
</dbReference>
<evidence type="ECO:0000256" key="4">
    <source>
        <dbReference type="ARBA" id="ARBA00022837"/>
    </source>
</evidence>
<dbReference type="PANTHER" id="PTHR11878">
    <property type="entry name" value="SODIUM/CALCIUM EXCHANGER"/>
    <property type="match status" value="1"/>
</dbReference>
<feature type="non-terminal residue" evidence="8">
    <location>
        <position position="766"/>
    </location>
</feature>
<protein>
    <submittedName>
        <fullName evidence="8">Invasin domain 3-containing protein</fullName>
    </submittedName>
</protein>
<organism evidence="8 9">
    <name type="scientific">Altererythrobacter litoralis</name>
    <dbReference type="NCBI Taxonomy" id="3113904"/>
    <lineage>
        <taxon>Bacteria</taxon>
        <taxon>Pseudomonadati</taxon>
        <taxon>Pseudomonadota</taxon>
        <taxon>Alphaproteobacteria</taxon>
        <taxon>Sphingomonadales</taxon>
        <taxon>Erythrobacteraceae</taxon>
        <taxon>Altererythrobacter</taxon>
    </lineage>
</organism>
<dbReference type="InterPro" id="IPR013783">
    <property type="entry name" value="Ig-like_fold"/>
</dbReference>
<dbReference type="SUPFAM" id="SSF141072">
    <property type="entry name" value="CalX-like"/>
    <property type="match status" value="1"/>
</dbReference>
<evidence type="ECO:0000313" key="8">
    <source>
        <dbReference type="EMBL" id="MEE1877655.1"/>
    </source>
</evidence>
<feature type="domain" description="Big-1" evidence="7">
    <location>
        <begin position="175"/>
        <end position="267"/>
    </location>
</feature>
<feature type="domain" description="Cadherin" evidence="6">
    <location>
        <begin position="639"/>
        <end position="744"/>
    </location>
</feature>
<keyword evidence="3" id="KW-0677">Repeat</keyword>
<dbReference type="InterPro" id="IPR008969">
    <property type="entry name" value="CarboxyPept-like_regulatory"/>
</dbReference>
<dbReference type="InterPro" id="IPR002126">
    <property type="entry name" value="Cadherin-like_dom"/>
</dbReference>
<reference evidence="8 9" key="1">
    <citation type="submission" date="2024-01" db="EMBL/GenBank/DDBJ databases">
        <title>The genome sequence of Erythrobacteraceae sp. strain 1XM1-14.</title>
        <authorList>
            <person name="Liu Y."/>
        </authorList>
    </citation>
    <scope>NUCLEOTIDE SEQUENCE [LARGE SCALE GENOMIC DNA]</scope>
    <source>
        <strain evidence="8 9">1XM1-14</strain>
    </source>
</reference>
<evidence type="ECO:0000256" key="2">
    <source>
        <dbReference type="ARBA" id="ARBA00022729"/>
    </source>
</evidence>
<keyword evidence="5" id="KW-0813">Transport</keyword>
<accession>A0ABU7GEY7</accession>
<dbReference type="PROSITE" id="PS50268">
    <property type="entry name" value="CADHERIN_2"/>
    <property type="match status" value="1"/>
</dbReference>
<dbReference type="InterPro" id="IPR051171">
    <property type="entry name" value="CaCA"/>
</dbReference>
<dbReference type="Pfam" id="PF09134">
    <property type="entry name" value="Invasin_D3"/>
    <property type="match status" value="1"/>
</dbReference>
<dbReference type="RefSeq" id="WP_354144762.1">
    <property type="nucleotide sequence ID" value="NZ_JAZDQV010000007.1"/>
</dbReference>
<dbReference type="SMART" id="SM00237">
    <property type="entry name" value="Calx_beta"/>
    <property type="match status" value="1"/>
</dbReference>
<evidence type="ECO:0000256" key="5">
    <source>
        <dbReference type="ARBA" id="ARBA00023065"/>
    </source>
</evidence>
<dbReference type="SUPFAM" id="SSF49313">
    <property type="entry name" value="Cadherin-like"/>
    <property type="match status" value="1"/>
</dbReference>